<dbReference type="Proteomes" id="UP000199451">
    <property type="component" value="Unassembled WGS sequence"/>
</dbReference>
<dbReference type="Gene3D" id="3.40.720.10">
    <property type="entry name" value="Alkaline Phosphatase, subunit A"/>
    <property type="match status" value="1"/>
</dbReference>
<dbReference type="STRING" id="660521.SAMN04487949_2569"/>
<dbReference type="GO" id="GO:0016787">
    <property type="term" value="F:hydrolase activity"/>
    <property type="evidence" value="ECO:0007669"/>
    <property type="project" value="UniProtKB-KW"/>
</dbReference>
<dbReference type="PANTHER" id="PTHR10151:SF120">
    <property type="entry name" value="BIS(5'-ADENOSYL)-TRIPHOSPHATASE"/>
    <property type="match status" value="1"/>
</dbReference>
<dbReference type="InterPro" id="IPR017850">
    <property type="entry name" value="Alkaline_phosphatase_core_sf"/>
</dbReference>
<dbReference type="EMBL" id="FNHL01000003">
    <property type="protein sequence ID" value="SDM77796.1"/>
    <property type="molecule type" value="Genomic_DNA"/>
</dbReference>
<gene>
    <name evidence="1" type="ORF">SAMN04487949_2569</name>
</gene>
<reference evidence="2" key="1">
    <citation type="submission" date="2016-10" db="EMBL/GenBank/DDBJ databases">
        <authorList>
            <person name="Varghese N."/>
            <person name="Submissions S."/>
        </authorList>
    </citation>
    <scope>NUCLEOTIDE SEQUENCE [LARGE SCALE GENOMIC DNA]</scope>
    <source>
        <strain evidence="2">CGMCC 1.10119</strain>
    </source>
</reference>
<organism evidence="1 2">
    <name type="scientific">Halogranum gelatinilyticum</name>
    <dbReference type="NCBI Taxonomy" id="660521"/>
    <lineage>
        <taxon>Archaea</taxon>
        <taxon>Methanobacteriati</taxon>
        <taxon>Methanobacteriota</taxon>
        <taxon>Stenosarchaea group</taxon>
        <taxon>Halobacteria</taxon>
        <taxon>Halobacteriales</taxon>
        <taxon>Haloferacaceae</taxon>
    </lineage>
</organism>
<dbReference type="SUPFAM" id="SSF53649">
    <property type="entry name" value="Alkaline phosphatase-like"/>
    <property type="match status" value="1"/>
</dbReference>
<dbReference type="Pfam" id="PF01663">
    <property type="entry name" value="Phosphodiest"/>
    <property type="match status" value="1"/>
</dbReference>
<dbReference type="RefSeq" id="WP_089697945.1">
    <property type="nucleotide sequence ID" value="NZ_FNHL01000003.1"/>
</dbReference>
<evidence type="ECO:0000313" key="1">
    <source>
        <dbReference type="EMBL" id="SDM77796.1"/>
    </source>
</evidence>
<keyword evidence="1" id="KW-0378">Hydrolase</keyword>
<proteinExistence type="predicted"/>
<protein>
    <submittedName>
        <fullName evidence="1">Predicted phosphohydrolase or phosphomutase, AlkP superfamily</fullName>
    </submittedName>
</protein>
<sequence>MELLIVGLDGLSYNMLERFDIDLPYLNETREEGVSGHLMSVDTPTTIPAWTSFATGKDPGSHGVSNMLRQGPDYEVGPSEPNTTDAAAYDLFDDSVFVNLPASVGRVPAADNAHLVAAMLAKDKADAVPDHLKDLDAYDDYILDHDRSLKMRPEKYLDHVLEISTNRYRFAKEAFETYDPRVGFVLFSTPDWAGHILSNLSSDAKREQFYTQLVELVDEKTAQLAEQADNVVLMSDHGFEYKHTNIHLAEWLADEGYFVEEASATGAADVAVDAAKAVAKRSDRLYSVIRKVHNLIMGTEVGSKLESAASPQIDYPNSQAWQVRYGCIYVNDARFDHPQVDDPDALRREVRDGLRSLTTDDGEPVFRDVVLPEEAYADPGPNAPDVIARPAQHLFPTTLWSPTGGVTSPTSNYEHRYRGLFAARGPLFESGGATVEGMNIVDVLPTVMAALGDPLSPEFDGAVREETLASPGELSYLDADDVPAALTREDDLGSENRDEAVQERLADLGYLE</sequence>
<dbReference type="PANTHER" id="PTHR10151">
    <property type="entry name" value="ECTONUCLEOTIDE PYROPHOSPHATASE/PHOSPHODIESTERASE"/>
    <property type="match status" value="1"/>
</dbReference>
<name>A0A1G9W0W9_9EURY</name>
<keyword evidence="2" id="KW-1185">Reference proteome</keyword>
<dbReference type="AlphaFoldDB" id="A0A1G9W0W9"/>
<evidence type="ECO:0000313" key="2">
    <source>
        <dbReference type="Proteomes" id="UP000199451"/>
    </source>
</evidence>
<dbReference type="InterPro" id="IPR002591">
    <property type="entry name" value="Phosphodiest/P_Trfase"/>
</dbReference>
<accession>A0A1G9W0W9</accession>
<dbReference type="OrthoDB" id="198670at2157"/>